<evidence type="ECO:0000313" key="4">
    <source>
        <dbReference type="Proteomes" id="UP000628017"/>
    </source>
</evidence>
<dbReference type="Pfam" id="PF13779">
    <property type="entry name" value="DUF4175"/>
    <property type="match status" value="1"/>
</dbReference>
<feature type="compositionally biased region" description="Basic and acidic residues" evidence="1">
    <location>
        <begin position="720"/>
        <end position="734"/>
    </location>
</feature>
<dbReference type="AlphaFoldDB" id="A0A916QZA4"/>
<dbReference type="InterPro" id="IPR012683">
    <property type="entry name" value="CHP02302_TM"/>
</dbReference>
<evidence type="ECO:0000256" key="1">
    <source>
        <dbReference type="SAM" id="MobiDB-lite"/>
    </source>
</evidence>
<keyword evidence="2" id="KW-0472">Membrane</keyword>
<feature type="region of interest" description="Disordered" evidence="1">
    <location>
        <begin position="660"/>
        <end position="860"/>
    </location>
</feature>
<feature type="transmembrane region" description="Helical" evidence="2">
    <location>
        <begin position="158"/>
        <end position="175"/>
    </location>
</feature>
<reference evidence="3" key="1">
    <citation type="journal article" date="2014" name="Int. J. Syst. Evol. Microbiol.">
        <title>Complete genome sequence of Corynebacterium casei LMG S-19264T (=DSM 44701T), isolated from a smear-ripened cheese.</title>
        <authorList>
            <consortium name="US DOE Joint Genome Institute (JGI-PGF)"/>
            <person name="Walter F."/>
            <person name="Albersmeier A."/>
            <person name="Kalinowski J."/>
            <person name="Ruckert C."/>
        </authorList>
    </citation>
    <scope>NUCLEOTIDE SEQUENCE</scope>
    <source>
        <strain evidence="3">CGMCC 1.15880</strain>
    </source>
</reference>
<gene>
    <name evidence="3" type="ORF">GCM10011498_15650</name>
</gene>
<feature type="transmembrane region" description="Helical" evidence="2">
    <location>
        <begin position="39"/>
        <end position="59"/>
    </location>
</feature>
<feature type="compositionally biased region" description="Low complexity" evidence="1">
    <location>
        <begin position="792"/>
        <end position="812"/>
    </location>
</feature>
<dbReference type="RefSeq" id="WP_188673016.1">
    <property type="nucleotide sequence ID" value="NZ_BMKA01000002.1"/>
</dbReference>
<dbReference type="EMBL" id="BMKA01000002">
    <property type="protein sequence ID" value="GGA16101.1"/>
    <property type="molecule type" value="Genomic_DNA"/>
</dbReference>
<feature type="compositionally biased region" description="Basic and acidic residues" evidence="1">
    <location>
        <begin position="835"/>
        <end position="860"/>
    </location>
</feature>
<feature type="region of interest" description="Disordered" evidence="1">
    <location>
        <begin position="557"/>
        <end position="579"/>
    </location>
</feature>
<feature type="compositionally biased region" description="Polar residues" evidence="1">
    <location>
        <begin position="565"/>
        <end position="576"/>
    </location>
</feature>
<protein>
    <submittedName>
        <fullName evidence="3">ATPase</fullName>
    </submittedName>
</protein>
<feature type="compositionally biased region" description="Basic and acidic residues" evidence="1">
    <location>
        <begin position="660"/>
        <end position="669"/>
    </location>
</feature>
<organism evidence="3 4">
    <name type="scientific">Neptunicoccus cionae</name>
    <dbReference type="NCBI Taxonomy" id="2035344"/>
    <lineage>
        <taxon>Bacteria</taxon>
        <taxon>Pseudomonadati</taxon>
        <taxon>Pseudomonadota</taxon>
        <taxon>Alphaproteobacteria</taxon>
        <taxon>Rhodobacterales</taxon>
        <taxon>Paracoccaceae</taxon>
        <taxon>Neptunicoccus</taxon>
    </lineage>
</organism>
<feature type="compositionally biased region" description="Low complexity" evidence="1">
    <location>
        <begin position="670"/>
        <end position="699"/>
    </location>
</feature>
<evidence type="ECO:0000313" key="3">
    <source>
        <dbReference type="EMBL" id="GGA16101.1"/>
    </source>
</evidence>
<proteinExistence type="predicted"/>
<keyword evidence="2" id="KW-1133">Transmembrane helix</keyword>
<accession>A0A916QZA4</accession>
<evidence type="ECO:0000256" key="2">
    <source>
        <dbReference type="SAM" id="Phobius"/>
    </source>
</evidence>
<sequence>MADYEIDVEKLTRKAMRALTWRLRLTRAALLVERGMTCFWPLITLTLLLVALGRLGLLLTLDKPVLIGGLVVAVVLCLWFLLRGARGFHWPTMADAKARIDAKMPGRPLQSLDDSMAVGASDPAARYLWARHLQRMADQARGAEAAQPHVRLSRRDPWALRLIAVFVFAAAALFGRTDPVQSLVQSLTDEGALIATGPSWEGWAEPPAYTGKPAVYLNDIANGETLSLPEGTRITLRVYGDTEGAALSETVSAGGDTALMSGETGFAETTLDISKSGRLSLVPPQGPDAGWDIAMIADEDPQVVLTDEISRTVQGALKLPFEARDDYGVEGGTVTIELALDAVDRRYGLVLDPEPRETLTLELPLPFTRKTASFEETLVEDLAEHPWAGLPVQIVLTVEDALGQTGSVLPEIGPMPGKRFFDTMAAAVAEQRRDLLWNRDNRDRIVQVLKAITHRPEVAFKRRGEKAYLMIRTAMRRMEYAGDDRLSDTVRDEVAALLWKAALLIEDGDLADARERLKRAQERLSEAMKNGATQDEIQQLMDELRQATNDYMRQLAEEQRKDGQENQQAENGQTREMTQDQLQQLLDRIQELMEQGRMAEAQELMEQLQQMMENMRVTEGQGGGEGGQNQQAMEGLGDTLREQQDLADDTYRELQEEYDRNRRELRESQDPPLQDGDQQGQQDGQQNGQGEPNGQQQGQGPRGRDQGQGAGPGQLAERQQALRDMLEQQRREMNRNGVNGGEEFERSLEEAERQMGEAEGNLEDGNSAGALDNQANALEALREGMRQLGDTQRQAQSGQAGQQGSQPGQGDQNARDPLGRPLSESGRVGSNEKLVPSEEQYRRSREVMDEIRKRSGERNRPTLELDYLKRLLDRF</sequence>
<keyword evidence="4" id="KW-1185">Reference proteome</keyword>
<dbReference type="NCBIfam" id="TIGR02302">
    <property type="entry name" value="aProt_lowcomp"/>
    <property type="match status" value="1"/>
</dbReference>
<name>A0A916QZA4_9RHOB</name>
<feature type="compositionally biased region" description="Basic and acidic residues" evidence="1">
    <location>
        <begin position="743"/>
        <end position="756"/>
    </location>
</feature>
<feature type="transmembrane region" description="Helical" evidence="2">
    <location>
        <begin position="65"/>
        <end position="82"/>
    </location>
</feature>
<comment type="caution">
    <text evidence="3">The sequence shown here is derived from an EMBL/GenBank/DDBJ whole genome shotgun (WGS) entry which is preliminary data.</text>
</comment>
<reference evidence="3" key="2">
    <citation type="submission" date="2020-09" db="EMBL/GenBank/DDBJ databases">
        <authorList>
            <person name="Sun Q."/>
            <person name="Zhou Y."/>
        </authorList>
    </citation>
    <scope>NUCLEOTIDE SEQUENCE</scope>
    <source>
        <strain evidence="3">CGMCC 1.15880</strain>
    </source>
</reference>
<keyword evidence="2" id="KW-0812">Transmembrane</keyword>
<dbReference type="Proteomes" id="UP000628017">
    <property type="component" value="Unassembled WGS sequence"/>
</dbReference>